<dbReference type="Gene3D" id="1.20.5.340">
    <property type="match status" value="1"/>
</dbReference>
<dbReference type="AlphaFoldDB" id="G0V324"/>
<feature type="coiled-coil region" evidence="1">
    <location>
        <begin position="26"/>
        <end position="74"/>
    </location>
</feature>
<accession>G0V324</accession>
<reference evidence="2" key="1">
    <citation type="journal article" date="2012" name="Proc. Natl. Acad. Sci. U.S.A.">
        <title>Antigenic diversity is generated by distinct evolutionary mechanisms in African trypanosome species.</title>
        <authorList>
            <person name="Jackson A.P."/>
            <person name="Berry A."/>
            <person name="Aslett M."/>
            <person name="Allison H.C."/>
            <person name="Burton P."/>
            <person name="Vavrova-Anderson J."/>
            <person name="Brown R."/>
            <person name="Browne H."/>
            <person name="Corton N."/>
            <person name="Hauser H."/>
            <person name="Gamble J."/>
            <person name="Gilderthorp R."/>
            <person name="Marcello L."/>
            <person name="McQuillan J."/>
            <person name="Otto T.D."/>
            <person name="Quail M.A."/>
            <person name="Sanders M.J."/>
            <person name="van Tonder A."/>
            <person name="Ginger M.L."/>
            <person name="Field M.C."/>
            <person name="Barry J.D."/>
            <person name="Hertz-Fowler C."/>
            <person name="Berriman M."/>
        </authorList>
    </citation>
    <scope>NUCLEOTIDE SEQUENCE</scope>
    <source>
        <strain evidence="2">IL3000</strain>
    </source>
</reference>
<feature type="non-terminal residue" evidence="2">
    <location>
        <position position="137"/>
    </location>
</feature>
<organism evidence="2">
    <name type="scientific">Trypanosoma congolense (strain IL3000)</name>
    <dbReference type="NCBI Taxonomy" id="1068625"/>
    <lineage>
        <taxon>Eukaryota</taxon>
        <taxon>Discoba</taxon>
        <taxon>Euglenozoa</taxon>
        <taxon>Kinetoplastea</taxon>
        <taxon>Metakinetoplastina</taxon>
        <taxon>Trypanosomatida</taxon>
        <taxon>Trypanosomatidae</taxon>
        <taxon>Trypanosoma</taxon>
        <taxon>Nannomonas</taxon>
    </lineage>
</organism>
<gene>
    <name evidence="2" type="ORF">TCIL3000_11_15570</name>
</gene>
<name>G0V324_TRYCI</name>
<sequence length="137" mass="15169">MARSPSPPTDSAERVYNMLCAAQTNANATEEEIKSLTLRVANAEIEIQTTQATIRDLQQQYAELSMDVRAKKAVVKEQAHLCEGVAEIVRKSRRDVDVFVDNSLRSELPLHPTADAGRSQQPAPRTISPLKLNATVW</sequence>
<dbReference type="VEuPathDB" id="TriTrypDB:TcIL3000.11.15570"/>
<protein>
    <submittedName>
        <fullName evidence="2">Uncharacterized protein TCIL3000_11_15570</fullName>
    </submittedName>
</protein>
<keyword evidence="1" id="KW-0175">Coiled coil</keyword>
<dbReference type="EMBL" id="HE575324">
    <property type="protein sequence ID" value="CCC96047.1"/>
    <property type="molecule type" value="Genomic_DNA"/>
</dbReference>
<proteinExistence type="predicted"/>
<evidence type="ECO:0000256" key="1">
    <source>
        <dbReference type="SAM" id="Coils"/>
    </source>
</evidence>
<evidence type="ECO:0000313" key="2">
    <source>
        <dbReference type="EMBL" id="CCC96047.1"/>
    </source>
</evidence>